<keyword evidence="4" id="KW-0963">Cytoplasm</keyword>
<comment type="similarity">
    <text evidence="2">Belongs to the KIF-binding protein family.</text>
</comment>
<comment type="caution">
    <text evidence="7">The sequence shown here is derived from an EMBL/GenBank/DDBJ whole genome shotgun (WGS) entry which is preliminary data.</text>
</comment>
<dbReference type="InterPro" id="IPR022083">
    <property type="entry name" value="KBP"/>
</dbReference>
<sequence>MTITKESYVDLQEKYEKVKKLIEEDSKLDPANEPYISKYNAKQLLIGMKANIENLLRSQAPDTKEYIKLTAMLGTTLLYLGRISIETEELSAGEKHLKKCLDTITPYEMEPDVILVVLNLLNEFGCFWSEREPENSKGYLEKAEQLYKQFKETSLVPIDIHYLFQVNPEHDTELSFKNLEKVHTLTLYYLAQIYGALDDPVRSAVYCHITLKRQLQIDDYNLIEWALNAATLSQFFMEKNGFKQARHHLAASSYILEIYQNQLNQITERNDEYDAKMENFKHRSADIARCWAKYGLLLLSCSRDRLMNHSEDIDSPFTLSTDLAKLELEPDSLVTRENLENLKFDTLNLTMQENQVTDQFILTLEDARKVFLNIKTWLERAHNYYTLNNLASDYIEIVQDQSQMYLNLSFFEDNPENQAKMRKRRIDLMEGVLKEINPTYYMRYCRQLWCDLAADYVEILYIKLDKLKQCKDRPSANTLTKINNLVDKGIFYNNSFIHSFKESNSEKLPENIPEDYVTPFLKAHLSNGALYSRYIVLDKRMNLEHVKSSLECYKQVLYYCEKNPKFKETAPVEHGICTEMVALLPVKILKLQQELPPED</sequence>
<name>A0AAN7QBZ7_9COLE</name>
<dbReference type="GO" id="GO:0005856">
    <property type="term" value="C:cytoskeleton"/>
    <property type="evidence" value="ECO:0007669"/>
    <property type="project" value="UniProtKB-SubCell"/>
</dbReference>
<protein>
    <recommendedName>
        <fullName evidence="3">KIF-binding protein</fullName>
    </recommendedName>
</protein>
<evidence type="ECO:0000256" key="3">
    <source>
        <dbReference type="ARBA" id="ARBA00016840"/>
    </source>
</evidence>
<feature type="coiled-coil region" evidence="6">
    <location>
        <begin position="256"/>
        <end position="283"/>
    </location>
</feature>
<dbReference type="GO" id="GO:1990535">
    <property type="term" value="P:neuron projection maintenance"/>
    <property type="evidence" value="ECO:0007669"/>
    <property type="project" value="TreeGrafter"/>
</dbReference>
<evidence type="ECO:0000256" key="4">
    <source>
        <dbReference type="ARBA" id="ARBA00022490"/>
    </source>
</evidence>
<evidence type="ECO:0000256" key="1">
    <source>
        <dbReference type="ARBA" id="ARBA00004245"/>
    </source>
</evidence>
<evidence type="ECO:0000313" key="8">
    <source>
        <dbReference type="Proteomes" id="UP001353858"/>
    </source>
</evidence>
<comment type="subcellular location">
    <subcellularLocation>
        <location evidence="1">Cytoplasm</location>
        <location evidence="1">Cytoskeleton</location>
    </subcellularLocation>
</comment>
<evidence type="ECO:0000256" key="2">
    <source>
        <dbReference type="ARBA" id="ARBA00010305"/>
    </source>
</evidence>
<keyword evidence="6" id="KW-0175">Coiled coil</keyword>
<reference evidence="8" key="1">
    <citation type="submission" date="2023-01" db="EMBL/GenBank/DDBJ databases">
        <title>Key to firefly adult light organ development and bioluminescence: homeobox transcription factors regulate luciferase expression and transportation to peroxisome.</title>
        <authorList>
            <person name="Fu X."/>
        </authorList>
    </citation>
    <scope>NUCLEOTIDE SEQUENCE [LARGE SCALE GENOMIC DNA]</scope>
</reference>
<dbReference type="PANTHER" id="PTHR46321">
    <property type="entry name" value="KIF1-BINDING PROTEIN"/>
    <property type="match status" value="1"/>
</dbReference>
<proteinExistence type="inferred from homology"/>
<dbReference type="Pfam" id="PF12309">
    <property type="entry name" value="KBP_C"/>
    <property type="match status" value="1"/>
</dbReference>
<dbReference type="PANTHER" id="PTHR46321:SF1">
    <property type="entry name" value="KIF-BINDING PROTEIN"/>
    <property type="match status" value="1"/>
</dbReference>
<keyword evidence="8" id="KW-1185">Reference proteome</keyword>
<dbReference type="GO" id="GO:0021952">
    <property type="term" value="P:central nervous system projection neuron axonogenesis"/>
    <property type="evidence" value="ECO:0007669"/>
    <property type="project" value="TreeGrafter"/>
</dbReference>
<dbReference type="GO" id="GO:0000226">
    <property type="term" value="P:microtubule cytoskeleton organization"/>
    <property type="evidence" value="ECO:0007669"/>
    <property type="project" value="TreeGrafter"/>
</dbReference>
<dbReference type="EMBL" id="JARPUR010000001">
    <property type="protein sequence ID" value="KAK4887585.1"/>
    <property type="molecule type" value="Genomic_DNA"/>
</dbReference>
<dbReference type="AlphaFoldDB" id="A0AAN7QBZ7"/>
<dbReference type="Proteomes" id="UP001353858">
    <property type="component" value="Unassembled WGS sequence"/>
</dbReference>
<evidence type="ECO:0000256" key="6">
    <source>
        <dbReference type="SAM" id="Coils"/>
    </source>
</evidence>
<accession>A0AAN7QBZ7</accession>
<evidence type="ECO:0000313" key="7">
    <source>
        <dbReference type="EMBL" id="KAK4887585.1"/>
    </source>
</evidence>
<keyword evidence="5" id="KW-0206">Cytoskeleton</keyword>
<evidence type="ECO:0000256" key="5">
    <source>
        <dbReference type="ARBA" id="ARBA00023212"/>
    </source>
</evidence>
<gene>
    <name evidence="7" type="ORF">RN001_003856</name>
</gene>
<organism evidence="7 8">
    <name type="scientific">Aquatica leii</name>
    <dbReference type="NCBI Taxonomy" id="1421715"/>
    <lineage>
        <taxon>Eukaryota</taxon>
        <taxon>Metazoa</taxon>
        <taxon>Ecdysozoa</taxon>
        <taxon>Arthropoda</taxon>
        <taxon>Hexapoda</taxon>
        <taxon>Insecta</taxon>
        <taxon>Pterygota</taxon>
        <taxon>Neoptera</taxon>
        <taxon>Endopterygota</taxon>
        <taxon>Coleoptera</taxon>
        <taxon>Polyphaga</taxon>
        <taxon>Elateriformia</taxon>
        <taxon>Elateroidea</taxon>
        <taxon>Lampyridae</taxon>
        <taxon>Luciolinae</taxon>
        <taxon>Aquatica</taxon>
    </lineage>
</organism>